<gene>
    <name evidence="2" type="ORF">E2C01_030328</name>
</gene>
<accession>A0A5B7EQK5</accession>
<comment type="caution">
    <text evidence="2">The sequence shown here is derived from an EMBL/GenBank/DDBJ whole genome shotgun (WGS) entry which is preliminary data.</text>
</comment>
<evidence type="ECO:0000313" key="3">
    <source>
        <dbReference type="Proteomes" id="UP000324222"/>
    </source>
</evidence>
<feature type="region of interest" description="Disordered" evidence="1">
    <location>
        <begin position="93"/>
        <end position="113"/>
    </location>
</feature>
<protein>
    <submittedName>
        <fullName evidence="2">Uncharacterized protein</fullName>
    </submittedName>
</protein>
<keyword evidence="3" id="KW-1185">Reference proteome</keyword>
<organism evidence="2 3">
    <name type="scientific">Portunus trituberculatus</name>
    <name type="common">Swimming crab</name>
    <name type="synonym">Neptunus trituberculatus</name>
    <dbReference type="NCBI Taxonomy" id="210409"/>
    <lineage>
        <taxon>Eukaryota</taxon>
        <taxon>Metazoa</taxon>
        <taxon>Ecdysozoa</taxon>
        <taxon>Arthropoda</taxon>
        <taxon>Crustacea</taxon>
        <taxon>Multicrustacea</taxon>
        <taxon>Malacostraca</taxon>
        <taxon>Eumalacostraca</taxon>
        <taxon>Eucarida</taxon>
        <taxon>Decapoda</taxon>
        <taxon>Pleocyemata</taxon>
        <taxon>Brachyura</taxon>
        <taxon>Eubrachyura</taxon>
        <taxon>Portunoidea</taxon>
        <taxon>Portunidae</taxon>
        <taxon>Portuninae</taxon>
        <taxon>Portunus</taxon>
    </lineage>
</organism>
<evidence type="ECO:0000256" key="1">
    <source>
        <dbReference type="SAM" id="MobiDB-lite"/>
    </source>
</evidence>
<dbReference type="AlphaFoldDB" id="A0A5B7EQK5"/>
<name>A0A5B7EQK5_PORTR</name>
<sequence>MDEFVPMMDHGWCLMSDLFSDVQPDPVLMFSADDLNPANLSAISLPPFTCPREAFICSNSSSEGSASCESITSSTSSSVISSKPSPLTVWGESKRLGRGGRMHPPGPTGDSNGEQIVQSRVKVVLGEMWYILPIRVYARFVFGEFVFGKV</sequence>
<dbReference type="EMBL" id="VSRR010003623">
    <property type="protein sequence ID" value="MPC36861.1"/>
    <property type="molecule type" value="Genomic_DNA"/>
</dbReference>
<evidence type="ECO:0000313" key="2">
    <source>
        <dbReference type="EMBL" id="MPC36861.1"/>
    </source>
</evidence>
<proteinExistence type="predicted"/>
<dbReference type="Proteomes" id="UP000324222">
    <property type="component" value="Unassembled WGS sequence"/>
</dbReference>
<reference evidence="2 3" key="1">
    <citation type="submission" date="2019-05" db="EMBL/GenBank/DDBJ databases">
        <title>Another draft genome of Portunus trituberculatus and its Hox gene families provides insights of decapod evolution.</title>
        <authorList>
            <person name="Jeong J.-H."/>
            <person name="Song I."/>
            <person name="Kim S."/>
            <person name="Choi T."/>
            <person name="Kim D."/>
            <person name="Ryu S."/>
            <person name="Kim W."/>
        </authorList>
    </citation>
    <scope>NUCLEOTIDE SEQUENCE [LARGE SCALE GENOMIC DNA]</scope>
    <source>
        <tissue evidence="2">Muscle</tissue>
    </source>
</reference>